<dbReference type="Proteomes" id="UP000095283">
    <property type="component" value="Unplaced"/>
</dbReference>
<organism evidence="2 3">
    <name type="scientific">Heterorhabditis bacteriophora</name>
    <name type="common">Entomopathogenic nematode worm</name>
    <dbReference type="NCBI Taxonomy" id="37862"/>
    <lineage>
        <taxon>Eukaryota</taxon>
        <taxon>Metazoa</taxon>
        <taxon>Ecdysozoa</taxon>
        <taxon>Nematoda</taxon>
        <taxon>Chromadorea</taxon>
        <taxon>Rhabditida</taxon>
        <taxon>Rhabditina</taxon>
        <taxon>Rhabditomorpha</taxon>
        <taxon>Strongyloidea</taxon>
        <taxon>Heterorhabditidae</taxon>
        <taxon>Heterorhabditis</taxon>
    </lineage>
</organism>
<accession>A0A1I7WEZ1</accession>
<protein>
    <submittedName>
        <fullName evidence="3">G_PROTEIN_RECEP_F2_4 domain-containing protein</fullName>
    </submittedName>
</protein>
<keyword evidence="2" id="KW-1185">Reference proteome</keyword>
<proteinExistence type="predicted"/>
<evidence type="ECO:0000313" key="2">
    <source>
        <dbReference type="Proteomes" id="UP000095283"/>
    </source>
</evidence>
<name>A0A1I7WEZ1_HETBA</name>
<feature type="transmembrane region" description="Helical" evidence="1">
    <location>
        <begin position="91"/>
        <end position="111"/>
    </location>
</feature>
<reference evidence="3" key="1">
    <citation type="submission" date="2016-11" db="UniProtKB">
        <authorList>
            <consortium name="WormBaseParasite"/>
        </authorList>
    </citation>
    <scope>IDENTIFICATION</scope>
</reference>
<sequence>MDNSALFDSHNDALLLFYNINGSICILLNLLAIYLIVFKSSREMGEYRWHLLHYQHIGLFLAWNLAISVMALFFYRHQCIVEEQYKVSHKKFIFCILLLFLVMSSLHFFTIQVSHIDPSLWPELLRKVCFLFSKKIYSFQELAKFKTIFTYSLIF</sequence>
<feature type="transmembrane region" description="Helical" evidence="1">
    <location>
        <begin position="57"/>
        <end position="75"/>
    </location>
</feature>
<keyword evidence="1" id="KW-0472">Membrane</keyword>
<dbReference type="AlphaFoldDB" id="A0A1I7WEZ1"/>
<dbReference type="Pfam" id="PF10327">
    <property type="entry name" value="7TM_GPCR_Sri"/>
    <property type="match status" value="1"/>
</dbReference>
<evidence type="ECO:0000256" key="1">
    <source>
        <dbReference type="SAM" id="Phobius"/>
    </source>
</evidence>
<feature type="transmembrane region" description="Helical" evidence="1">
    <location>
        <begin position="15"/>
        <end position="37"/>
    </location>
</feature>
<evidence type="ECO:0000313" key="3">
    <source>
        <dbReference type="WBParaSite" id="Hba_03494"/>
    </source>
</evidence>
<keyword evidence="1" id="KW-1133">Transmembrane helix</keyword>
<dbReference type="WBParaSite" id="Hba_03494">
    <property type="protein sequence ID" value="Hba_03494"/>
    <property type="gene ID" value="Hba_03494"/>
</dbReference>
<keyword evidence="1" id="KW-0812">Transmembrane</keyword>
<dbReference type="InterPro" id="IPR019429">
    <property type="entry name" value="7TM_GPCR_serpentine_rcpt_Sri"/>
</dbReference>